<organism evidence="1 2">
    <name type="scientific">Seleniivibrio woodruffii</name>
    <dbReference type="NCBI Taxonomy" id="1078050"/>
    <lineage>
        <taxon>Bacteria</taxon>
        <taxon>Pseudomonadati</taxon>
        <taxon>Deferribacterota</taxon>
        <taxon>Deferribacteres</taxon>
        <taxon>Deferribacterales</taxon>
        <taxon>Geovibrionaceae</taxon>
        <taxon>Seleniivibrio</taxon>
    </lineage>
</organism>
<evidence type="ECO:0000313" key="2">
    <source>
        <dbReference type="Proteomes" id="UP000294614"/>
    </source>
</evidence>
<name>A0A4R1KEH2_9BACT</name>
<keyword evidence="2" id="KW-1185">Reference proteome</keyword>
<accession>A0A4R1KEH2</accession>
<dbReference type="RefSeq" id="WP_132872412.1">
    <property type="nucleotide sequence ID" value="NZ_SMGG01000003.1"/>
</dbReference>
<comment type="caution">
    <text evidence="1">The sequence shown here is derived from an EMBL/GenBank/DDBJ whole genome shotgun (WGS) entry which is preliminary data.</text>
</comment>
<gene>
    <name evidence="1" type="ORF">C8D98_0919</name>
</gene>
<evidence type="ECO:0000313" key="1">
    <source>
        <dbReference type="EMBL" id="TCK62393.1"/>
    </source>
</evidence>
<sequence>MNRILIAVGIFILVFTTSLWAFFPFGPFVESTVSKSAKNMGMKIKYDGADSGIFSTTLKDVQLNGREIGDFTLRHTPMTIFTRSMKVSVKGIYNAEAEISEDLMEFDVTTSGRALDFIKEPVSLNGNVRIQGKIDIKGDSSRIKAQADKMLLETPLGEMTFENVSADIESAKSRVTINSIKSDDRNELNMKGTIRLKRIHMPDSEVALNGSIKLAGQRKSLSINGKIDNLHPVLN</sequence>
<dbReference type="EMBL" id="SMGG01000003">
    <property type="protein sequence ID" value="TCK62393.1"/>
    <property type="molecule type" value="Genomic_DNA"/>
</dbReference>
<proteinExistence type="predicted"/>
<protein>
    <submittedName>
        <fullName evidence="1">Uncharacterized protein</fullName>
    </submittedName>
</protein>
<dbReference type="Proteomes" id="UP000294614">
    <property type="component" value="Unassembled WGS sequence"/>
</dbReference>
<dbReference type="AlphaFoldDB" id="A0A4R1KEH2"/>
<reference evidence="1 2" key="1">
    <citation type="submission" date="2019-03" db="EMBL/GenBank/DDBJ databases">
        <title>Genomic Encyclopedia of Type Strains, Phase IV (KMG-IV): sequencing the most valuable type-strain genomes for metagenomic binning, comparative biology and taxonomic classification.</title>
        <authorList>
            <person name="Goeker M."/>
        </authorList>
    </citation>
    <scope>NUCLEOTIDE SEQUENCE [LARGE SCALE GENOMIC DNA]</scope>
    <source>
        <strain evidence="1 2">DSM 24984</strain>
    </source>
</reference>